<organism evidence="2 3">
    <name type="scientific">Brachionus plicatilis</name>
    <name type="common">Marine rotifer</name>
    <name type="synonym">Brachionus muelleri</name>
    <dbReference type="NCBI Taxonomy" id="10195"/>
    <lineage>
        <taxon>Eukaryota</taxon>
        <taxon>Metazoa</taxon>
        <taxon>Spiralia</taxon>
        <taxon>Gnathifera</taxon>
        <taxon>Rotifera</taxon>
        <taxon>Eurotatoria</taxon>
        <taxon>Monogononta</taxon>
        <taxon>Pseudotrocha</taxon>
        <taxon>Ploima</taxon>
        <taxon>Brachionidae</taxon>
        <taxon>Brachionus</taxon>
    </lineage>
</organism>
<feature type="transmembrane region" description="Helical" evidence="1">
    <location>
        <begin position="71"/>
        <end position="88"/>
    </location>
</feature>
<reference evidence="2 3" key="1">
    <citation type="journal article" date="2018" name="Sci. Rep.">
        <title>Genomic signatures of local adaptation to the degree of environmental predictability in rotifers.</title>
        <authorList>
            <person name="Franch-Gras L."/>
            <person name="Hahn C."/>
            <person name="Garcia-Roger E.M."/>
            <person name="Carmona M.J."/>
            <person name="Serra M."/>
            <person name="Gomez A."/>
        </authorList>
    </citation>
    <scope>NUCLEOTIDE SEQUENCE [LARGE SCALE GENOMIC DNA]</scope>
    <source>
        <strain evidence="2">HYR1</strain>
    </source>
</reference>
<evidence type="ECO:0000313" key="3">
    <source>
        <dbReference type="Proteomes" id="UP000276133"/>
    </source>
</evidence>
<sequence length="125" mass="14483">MLTASYRPSTGLRSETGLKLLPTLLLNNKELKTDKEKGKCFRKILPSTFSNNSDLMDTEKDIEIDVNHGDVYFIMNLISIILFSLIWSNSVNQNIFFLLVKIWICEVQYKRSFKIDSVNAEWCNI</sequence>
<keyword evidence="1" id="KW-1133">Transmembrane helix</keyword>
<evidence type="ECO:0000256" key="1">
    <source>
        <dbReference type="SAM" id="Phobius"/>
    </source>
</evidence>
<evidence type="ECO:0000313" key="2">
    <source>
        <dbReference type="EMBL" id="RNA15823.1"/>
    </source>
</evidence>
<comment type="caution">
    <text evidence="2">The sequence shown here is derived from an EMBL/GenBank/DDBJ whole genome shotgun (WGS) entry which is preliminary data.</text>
</comment>
<dbReference type="Proteomes" id="UP000276133">
    <property type="component" value="Unassembled WGS sequence"/>
</dbReference>
<dbReference type="AlphaFoldDB" id="A0A3M7QX10"/>
<dbReference type="EMBL" id="REGN01004882">
    <property type="protein sequence ID" value="RNA15823.1"/>
    <property type="molecule type" value="Genomic_DNA"/>
</dbReference>
<proteinExistence type="predicted"/>
<gene>
    <name evidence="2" type="ORF">BpHYR1_026462</name>
</gene>
<keyword evidence="1" id="KW-0472">Membrane</keyword>
<name>A0A3M7QX10_BRAPC</name>
<keyword evidence="1" id="KW-0812">Transmembrane</keyword>
<keyword evidence="3" id="KW-1185">Reference proteome</keyword>
<protein>
    <submittedName>
        <fullName evidence="2">Uncharacterized protein</fullName>
    </submittedName>
</protein>
<accession>A0A3M7QX10</accession>